<keyword evidence="5" id="KW-1015">Disulfide bond</keyword>
<dbReference type="SUPFAM" id="SSF48225">
    <property type="entry name" value="Seven-hairpin glycosidases"/>
    <property type="match status" value="1"/>
</dbReference>
<comment type="pathway">
    <text evidence="2">Protein modification; protein glycosylation.</text>
</comment>
<dbReference type="STRING" id="5722.A2DQ25"/>
<dbReference type="RefSeq" id="XP_001329587.1">
    <property type="nucleotide sequence ID" value="XM_001329552.1"/>
</dbReference>
<dbReference type="OrthoDB" id="8118055at2759"/>
<dbReference type="InterPro" id="IPR012341">
    <property type="entry name" value="6hp_glycosidase-like_sf"/>
</dbReference>
<dbReference type="AlphaFoldDB" id="A2DQ25"/>
<feature type="transmembrane region" description="Helical" evidence="6">
    <location>
        <begin position="25"/>
        <end position="47"/>
    </location>
</feature>
<dbReference type="GO" id="GO:0005509">
    <property type="term" value="F:calcium ion binding"/>
    <property type="evidence" value="ECO:0007669"/>
    <property type="project" value="InterPro"/>
</dbReference>
<dbReference type="EMBL" id="DS113230">
    <property type="protein sequence ID" value="EAY17452.1"/>
    <property type="molecule type" value="Genomic_DNA"/>
</dbReference>
<sequence length="482" mass="55893">MQSFMSLRDVKEIIKTIRKTEPKQIFNNIICAGILFAVLHLVIIRFFPDPSPHSAFKNVPLPWNRSIDTNNEFYTYLTKKLRFGYEKFSKHCKDHDEMMINPIKCIDSYGLHATIVESLETLYLMNQTDLYNEARNYIRLNFDCNQLEWVNRHEMFSRLIGSFIGIYLLTADEMYLHHAQTCAINAIAIDSDFKYPKPYHNYKTKQFKERMWVNGTALQDISAGLPEIIALYHITRNPLYLNYYQSILKALPRQRGVFYYSILTIPRGLNGTVMRQLDGFTAPFYQNLGISHSLYPTNFSAFAINKTKEVIQLYLGSHDPGLVPVLDGASRITSTDVDFFYNSITRQFELAEKFYEDCSGILGDKRFAFDGTFLGILMRKGLTENVTKCIRTVLDEQQRENGFTGTKHKTKSDDNRQYSDLFGYWMKVGALTLVNDKRIRNSVLNDRGHILYSSALIQIKKRSILETCNVNSSLYDLFCEKI</sequence>
<evidence type="ECO:0000256" key="6">
    <source>
        <dbReference type="SAM" id="Phobius"/>
    </source>
</evidence>
<reference evidence="7" key="1">
    <citation type="submission" date="2006-10" db="EMBL/GenBank/DDBJ databases">
        <authorList>
            <person name="Amadeo P."/>
            <person name="Zhao Q."/>
            <person name="Wortman J."/>
            <person name="Fraser-Liggett C."/>
            <person name="Carlton J."/>
        </authorList>
    </citation>
    <scope>NUCLEOTIDE SEQUENCE</scope>
    <source>
        <strain evidence="7">G3</strain>
    </source>
</reference>
<comment type="similarity">
    <text evidence="3">Belongs to the glycosyl hydrolase 47 family.</text>
</comment>
<keyword evidence="4" id="KW-0378">Hydrolase</keyword>
<dbReference type="GO" id="GO:0000139">
    <property type="term" value="C:Golgi membrane"/>
    <property type="evidence" value="ECO:0000318"/>
    <property type="project" value="GO_Central"/>
</dbReference>
<evidence type="ECO:0000313" key="7">
    <source>
        <dbReference type="EMBL" id="EAY17452.1"/>
    </source>
</evidence>
<dbReference type="PANTHER" id="PTHR11742">
    <property type="entry name" value="MANNOSYL-OLIGOSACCHARIDE ALPHA-1,2-MANNOSIDASE-RELATED"/>
    <property type="match status" value="1"/>
</dbReference>
<proteinExistence type="inferred from homology"/>
<dbReference type="VEuPathDB" id="TrichDB:TVAG_493940"/>
<evidence type="ECO:0008006" key="9">
    <source>
        <dbReference type="Google" id="ProtNLM"/>
    </source>
</evidence>
<dbReference type="Proteomes" id="UP000001542">
    <property type="component" value="Unassembled WGS sequence"/>
</dbReference>
<dbReference type="VEuPathDB" id="TrichDB:TVAGG3_0384900"/>
<dbReference type="SMR" id="A2DQ25"/>
<dbReference type="InterPro" id="IPR036026">
    <property type="entry name" value="Seven-hairpin_glycosidases"/>
</dbReference>
<accession>A2DQ25</accession>
<evidence type="ECO:0000256" key="4">
    <source>
        <dbReference type="ARBA" id="ARBA00022801"/>
    </source>
</evidence>
<comment type="cofactor">
    <cofactor evidence="1">
        <name>Ca(2+)</name>
        <dbReference type="ChEBI" id="CHEBI:29108"/>
    </cofactor>
</comment>
<protein>
    <recommendedName>
        <fullName evidence="9">Alpha-1,2-Mannosidase</fullName>
    </recommendedName>
</protein>
<evidence type="ECO:0000256" key="5">
    <source>
        <dbReference type="ARBA" id="ARBA00023157"/>
    </source>
</evidence>
<evidence type="ECO:0000313" key="8">
    <source>
        <dbReference type="Proteomes" id="UP000001542"/>
    </source>
</evidence>
<reference evidence="7" key="2">
    <citation type="journal article" date="2007" name="Science">
        <title>Draft genome sequence of the sexually transmitted pathogen Trichomonas vaginalis.</title>
        <authorList>
            <person name="Carlton J.M."/>
            <person name="Hirt R.P."/>
            <person name="Silva J.C."/>
            <person name="Delcher A.L."/>
            <person name="Schatz M."/>
            <person name="Zhao Q."/>
            <person name="Wortman J.R."/>
            <person name="Bidwell S.L."/>
            <person name="Alsmark U.C.M."/>
            <person name="Besteiro S."/>
            <person name="Sicheritz-Ponten T."/>
            <person name="Noel C.J."/>
            <person name="Dacks J.B."/>
            <person name="Foster P.G."/>
            <person name="Simillion C."/>
            <person name="Van de Peer Y."/>
            <person name="Miranda-Saavedra D."/>
            <person name="Barton G.J."/>
            <person name="Westrop G.D."/>
            <person name="Mueller S."/>
            <person name="Dessi D."/>
            <person name="Fiori P.L."/>
            <person name="Ren Q."/>
            <person name="Paulsen I."/>
            <person name="Zhang H."/>
            <person name="Bastida-Corcuera F.D."/>
            <person name="Simoes-Barbosa A."/>
            <person name="Brown M.T."/>
            <person name="Hayes R.D."/>
            <person name="Mukherjee M."/>
            <person name="Okumura C.Y."/>
            <person name="Schneider R."/>
            <person name="Smith A.J."/>
            <person name="Vanacova S."/>
            <person name="Villalvazo M."/>
            <person name="Haas B.J."/>
            <person name="Pertea M."/>
            <person name="Feldblyum T.V."/>
            <person name="Utterback T.R."/>
            <person name="Shu C.L."/>
            <person name="Osoegawa K."/>
            <person name="de Jong P.J."/>
            <person name="Hrdy I."/>
            <person name="Horvathova L."/>
            <person name="Zubacova Z."/>
            <person name="Dolezal P."/>
            <person name="Malik S.B."/>
            <person name="Logsdon J.M. Jr."/>
            <person name="Henze K."/>
            <person name="Gupta A."/>
            <person name="Wang C.C."/>
            <person name="Dunne R.L."/>
            <person name="Upcroft J.A."/>
            <person name="Upcroft P."/>
            <person name="White O."/>
            <person name="Salzberg S.L."/>
            <person name="Tang P."/>
            <person name="Chiu C.-H."/>
            <person name="Lee Y.-S."/>
            <person name="Embley T.M."/>
            <person name="Coombs G.H."/>
            <person name="Mottram J.C."/>
            <person name="Tachezy J."/>
            <person name="Fraser-Liggett C.M."/>
            <person name="Johnson P.J."/>
        </authorList>
    </citation>
    <scope>NUCLEOTIDE SEQUENCE [LARGE SCALE GENOMIC DNA]</scope>
    <source>
        <strain evidence="7">G3</strain>
    </source>
</reference>
<dbReference type="GO" id="GO:0004571">
    <property type="term" value="F:mannosyl-oligosaccharide 1,2-alpha-mannosidase activity"/>
    <property type="evidence" value="ECO:0000318"/>
    <property type="project" value="GO_Central"/>
</dbReference>
<dbReference type="PANTHER" id="PTHR11742:SF6">
    <property type="entry name" value="MANNOSYL-OLIGOSACCHARIDE ALPHA-1,2-MANNOSIDASE IA-RELATED"/>
    <property type="match status" value="1"/>
</dbReference>
<dbReference type="InterPro" id="IPR050749">
    <property type="entry name" value="Glycosyl_Hydrolase_47"/>
</dbReference>
<dbReference type="InterPro" id="IPR001382">
    <property type="entry name" value="Glyco_hydro_47"/>
</dbReference>
<dbReference type="GO" id="GO:0005783">
    <property type="term" value="C:endoplasmic reticulum"/>
    <property type="evidence" value="ECO:0000318"/>
    <property type="project" value="GO_Central"/>
</dbReference>
<dbReference type="InParanoid" id="A2DQ25"/>
<evidence type="ECO:0000256" key="1">
    <source>
        <dbReference type="ARBA" id="ARBA00001913"/>
    </source>
</evidence>
<keyword evidence="6" id="KW-0472">Membrane</keyword>
<keyword evidence="6" id="KW-0812">Transmembrane</keyword>
<keyword evidence="6" id="KW-1133">Transmembrane helix</keyword>
<dbReference type="GO" id="GO:0005975">
    <property type="term" value="P:carbohydrate metabolic process"/>
    <property type="evidence" value="ECO:0007669"/>
    <property type="project" value="InterPro"/>
</dbReference>
<name>A2DQ25_TRIV3</name>
<dbReference type="Pfam" id="PF01532">
    <property type="entry name" value="Glyco_hydro_47"/>
    <property type="match status" value="1"/>
</dbReference>
<dbReference type="KEGG" id="tva:4775469"/>
<dbReference type="Gene3D" id="1.50.10.10">
    <property type="match status" value="1"/>
</dbReference>
<evidence type="ECO:0000256" key="3">
    <source>
        <dbReference type="ARBA" id="ARBA00007658"/>
    </source>
</evidence>
<organism evidence="7 8">
    <name type="scientific">Trichomonas vaginalis (strain ATCC PRA-98 / G3)</name>
    <dbReference type="NCBI Taxonomy" id="412133"/>
    <lineage>
        <taxon>Eukaryota</taxon>
        <taxon>Metamonada</taxon>
        <taxon>Parabasalia</taxon>
        <taxon>Trichomonadida</taxon>
        <taxon>Trichomonadidae</taxon>
        <taxon>Trichomonas</taxon>
    </lineage>
</organism>
<dbReference type="GO" id="GO:0036503">
    <property type="term" value="P:ERAD pathway"/>
    <property type="evidence" value="ECO:0000318"/>
    <property type="project" value="GO_Central"/>
</dbReference>
<keyword evidence="8" id="KW-1185">Reference proteome</keyword>
<gene>
    <name evidence="7" type="ORF">TVAG_493940</name>
</gene>
<dbReference type="eggNOG" id="KOG2204">
    <property type="taxonomic scope" value="Eukaryota"/>
</dbReference>
<evidence type="ECO:0000256" key="2">
    <source>
        <dbReference type="ARBA" id="ARBA00004922"/>
    </source>
</evidence>